<evidence type="ECO:0000259" key="1">
    <source>
        <dbReference type="Pfam" id="PF02543"/>
    </source>
</evidence>
<protein>
    <recommendedName>
        <fullName evidence="1">Carbamoyltransferase domain-containing protein</fullName>
    </recommendedName>
</protein>
<evidence type="ECO:0000313" key="2">
    <source>
        <dbReference type="EMBL" id="MBO1867877.1"/>
    </source>
</evidence>
<dbReference type="PANTHER" id="PTHR34847">
    <property type="entry name" value="NODULATION PROTEIN U"/>
    <property type="match status" value="1"/>
</dbReference>
<dbReference type="InterPro" id="IPR003696">
    <property type="entry name" value="Carbtransf_dom"/>
</dbReference>
<dbReference type="GO" id="GO:0003824">
    <property type="term" value="F:catalytic activity"/>
    <property type="evidence" value="ECO:0007669"/>
    <property type="project" value="InterPro"/>
</dbReference>
<name>A0A939S355_9BRAD</name>
<proteinExistence type="predicted"/>
<accession>A0A939S355</accession>
<dbReference type="Pfam" id="PF02543">
    <property type="entry name" value="Carbam_trans_N"/>
    <property type="match status" value="1"/>
</dbReference>
<dbReference type="AlphaFoldDB" id="A0A939S355"/>
<dbReference type="PANTHER" id="PTHR34847:SF1">
    <property type="entry name" value="NODULATION PROTEIN U"/>
    <property type="match status" value="1"/>
</dbReference>
<feature type="domain" description="Carbamoyltransferase" evidence="1">
    <location>
        <begin position="27"/>
        <end position="96"/>
    </location>
</feature>
<dbReference type="InterPro" id="IPR051338">
    <property type="entry name" value="NodU/CmcH_Carbamoyltrnsfr"/>
</dbReference>
<dbReference type="EMBL" id="JAGEMI010000001">
    <property type="protein sequence ID" value="MBO1867877.1"/>
    <property type="molecule type" value="Genomic_DNA"/>
</dbReference>
<gene>
    <name evidence="2" type="ORF">J4G43_45680</name>
</gene>
<comment type="caution">
    <text evidence="2">The sequence shown here is derived from an EMBL/GenBank/DDBJ whole genome shotgun (WGS) entry which is preliminary data.</text>
</comment>
<organism evidence="2">
    <name type="scientific">Bradyrhizobium barranii subsp. barranii</name>
    <dbReference type="NCBI Taxonomy" id="2823807"/>
    <lineage>
        <taxon>Bacteria</taxon>
        <taxon>Pseudomonadati</taxon>
        <taxon>Pseudomonadota</taxon>
        <taxon>Alphaproteobacteria</taxon>
        <taxon>Hyphomicrobiales</taxon>
        <taxon>Nitrobacteraceae</taxon>
        <taxon>Bradyrhizobium</taxon>
        <taxon>Bradyrhizobium barranii</taxon>
    </lineage>
</organism>
<dbReference type="Gene3D" id="3.30.420.40">
    <property type="match status" value="1"/>
</dbReference>
<sequence>MENGMLSIGLSGGLDRIYESSPELPNTFLHDGAAVLVQDGRVIAAVEEERLNRVKHSNKFPSNSIRYCLSTAGVELGDIDRIAFYATEAYCKAMLERLSVSQPVPLDPKLLLRQLLAREFGAEIDPSGVPS</sequence>
<reference evidence="2" key="1">
    <citation type="submission" date="2021-03" db="EMBL/GenBank/DDBJ databases">
        <title>Whole Genome Sequence of Bradyrhizobium sp. Strain 144S4.</title>
        <authorList>
            <person name="Bromfield E.S.P."/>
            <person name="Cloutier S."/>
        </authorList>
    </citation>
    <scope>NUCLEOTIDE SEQUENCE [LARGE SCALE GENOMIC DNA]</scope>
    <source>
        <strain evidence="2">144S4</strain>
    </source>
</reference>